<name>A0ABV3TJQ5_9RHOB</name>
<comment type="similarity">
    <text evidence="1 5">Belongs to the FlgD family.</text>
</comment>
<gene>
    <name evidence="7" type="ORF">AB4874_07420</name>
</gene>
<dbReference type="EMBL" id="JBFRYC010000003">
    <property type="protein sequence ID" value="MEX1661482.1"/>
    <property type="molecule type" value="Genomic_DNA"/>
</dbReference>
<reference evidence="7 8" key="1">
    <citation type="journal article" date="2011" name="Int. J. Syst. Evol. Microbiol.">
        <title>Zhongshania antarctica gen. nov., sp. nov. and Zhongshania guokunii sp. nov., gammaproteobacteria respectively isolated from coastal attached (fast) ice and surface seawater of the Antarctic.</title>
        <authorList>
            <person name="Li H.J."/>
            <person name="Zhang X.Y."/>
            <person name="Chen C.X."/>
            <person name="Zhang Y.J."/>
            <person name="Gao Z.M."/>
            <person name="Yu Y."/>
            <person name="Chen X.L."/>
            <person name="Chen B."/>
            <person name="Zhang Y.Z."/>
        </authorList>
    </citation>
    <scope>NUCLEOTIDE SEQUENCE [LARGE SCALE GENOMIC DNA]</scope>
    <source>
        <strain evidence="7 8">15-R06ZXC-3</strain>
    </source>
</reference>
<protein>
    <recommendedName>
        <fullName evidence="2 5">Basal-body rod modification protein FlgD</fullName>
    </recommendedName>
</protein>
<evidence type="ECO:0000256" key="5">
    <source>
        <dbReference type="RuleBase" id="RU362076"/>
    </source>
</evidence>
<dbReference type="RefSeq" id="WP_368391499.1">
    <property type="nucleotide sequence ID" value="NZ_JBFRYC010000003.1"/>
</dbReference>
<accession>A0ABV3TJQ5</accession>
<keyword evidence="7" id="KW-0282">Flagellum</keyword>
<keyword evidence="7" id="KW-0969">Cilium</keyword>
<evidence type="ECO:0000313" key="7">
    <source>
        <dbReference type="EMBL" id="MEX1661482.1"/>
    </source>
</evidence>
<organism evidence="7 8">
    <name type="scientific">Thioclava arctica</name>
    <dbReference type="NCBI Taxonomy" id="3238301"/>
    <lineage>
        <taxon>Bacteria</taxon>
        <taxon>Pseudomonadati</taxon>
        <taxon>Pseudomonadota</taxon>
        <taxon>Alphaproteobacteria</taxon>
        <taxon>Rhodobacterales</taxon>
        <taxon>Paracoccaceae</taxon>
        <taxon>Thioclava</taxon>
    </lineage>
</organism>
<keyword evidence="7" id="KW-0966">Cell projection</keyword>
<dbReference type="Proteomes" id="UP001557465">
    <property type="component" value="Unassembled WGS sequence"/>
</dbReference>
<evidence type="ECO:0000256" key="2">
    <source>
        <dbReference type="ARBA" id="ARBA00016013"/>
    </source>
</evidence>
<dbReference type="InterPro" id="IPR005648">
    <property type="entry name" value="FlgD"/>
</dbReference>
<proteinExistence type="inferred from homology"/>
<evidence type="ECO:0000256" key="1">
    <source>
        <dbReference type="ARBA" id="ARBA00010577"/>
    </source>
</evidence>
<comment type="function">
    <text evidence="4 5">Required for flagellar hook formation. May act as a scaffolding protein.</text>
</comment>
<evidence type="ECO:0000256" key="4">
    <source>
        <dbReference type="ARBA" id="ARBA00024746"/>
    </source>
</evidence>
<dbReference type="Pfam" id="PF13860">
    <property type="entry name" value="FlgD_ig"/>
    <property type="match status" value="1"/>
</dbReference>
<evidence type="ECO:0000259" key="6">
    <source>
        <dbReference type="Pfam" id="PF13860"/>
    </source>
</evidence>
<dbReference type="Gene3D" id="2.30.30.910">
    <property type="match status" value="1"/>
</dbReference>
<dbReference type="NCBIfam" id="NF009453">
    <property type="entry name" value="PRK12813.1"/>
    <property type="match status" value="1"/>
</dbReference>
<dbReference type="Pfam" id="PF03963">
    <property type="entry name" value="FlgD"/>
    <property type="match status" value="1"/>
</dbReference>
<dbReference type="Gene3D" id="2.60.40.4070">
    <property type="match status" value="1"/>
</dbReference>
<sequence length="221" mass="22879">MTTISPVTTSTTTTAAQSSTSSKTEISADFQTFLTMLTAQMQNQDPLNPVDSTDYATQLATFSGVEQQVKTNDLLQNLAAQMGASGISELAGWVGMEARAEAPAWFDGSTPVTLAPTPVRGADQTVLVVSDASGTTVAREAIAPTNEQVSWTGNDGSGGILPEGVYSFSLESYNSGTLIGTNTVETYGHITEAQGGTDGTQLILKGGTVISTSDVKALREG</sequence>
<keyword evidence="3 5" id="KW-1005">Bacterial flagellum biogenesis</keyword>
<evidence type="ECO:0000256" key="3">
    <source>
        <dbReference type="ARBA" id="ARBA00022795"/>
    </source>
</evidence>
<comment type="caution">
    <text evidence="7">The sequence shown here is derived from an EMBL/GenBank/DDBJ whole genome shotgun (WGS) entry which is preliminary data.</text>
</comment>
<dbReference type="InterPro" id="IPR025965">
    <property type="entry name" value="FlgD/Vpr_Ig-like"/>
</dbReference>
<evidence type="ECO:0000313" key="8">
    <source>
        <dbReference type="Proteomes" id="UP001557465"/>
    </source>
</evidence>
<feature type="domain" description="FlgD/Vpr Ig-like" evidence="6">
    <location>
        <begin position="105"/>
        <end position="175"/>
    </location>
</feature>
<keyword evidence="8" id="KW-1185">Reference proteome</keyword>